<keyword evidence="3" id="KW-1185">Reference proteome</keyword>
<feature type="compositionally biased region" description="Gly residues" evidence="1">
    <location>
        <begin position="352"/>
        <end position="363"/>
    </location>
</feature>
<dbReference type="EMBL" id="CM029045">
    <property type="protein sequence ID" value="KAG2601543.1"/>
    <property type="molecule type" value="Genomic_DNA"/>
</dbReference>
<sequence>MASRVHHCTAQEEVEMAVAWGQCSTSSGEGGLGNGQWRRRAAATFRFGNRASPRPASARQERWGGAAHRHPGHWTPPCQAPTAARRGGREGAGGPARRGRPRSTPAPAAALRLPLPWPPPPAGLPVVVAGARGPGREPRATALAVRCALRPPPARRAAGSLARRARPAHALPPFAARLAAAPRAGQRAGTGRAKRGGARGGSARRGLLGGGSPRRGLLDGGLLPPGSRRAGGGAAPRLCPAESRQCCAWHGGLSAAEAALRRAGARASVLLPDAAVRRSAAAWSAPVRRRRRRTCRAAGRAEAAVGPAHGGAPPPLSCRLLPALPPPSAPRPAALEWPSGAPVAPRPSSPRVGGGSSGVGGRGVARLPQQARAHEHDRGVACRSSARRSCPAARRSSPWPAAARRSGPWPAAARRSGLKPENVLLRGDGELQGLRGHARVPRVGARERERPRQRRGLVGLRQGRAAEEEEQRQAQLTAEADGMAQRGWKIKNNGIEGMTIFSMAHKGLVALFELRDRRRVQDVSTTGVVGLKGVRSASTAVPCPRSFSTLEEFIRLREASEPDR</sequence>
<feature type="region of interest" description="Disordered" evidence="1">
    <location>
        <begin position="436"/>
        <end position="469"/>
    </location>
</feature>
<proteinExistence type="predicted"/>
<feature type="region of interest" description="Disordered" evidence="1">
    <location>
        <begin position="45"/>
        <end position="116"/>
    </location>
</feature>
<accession>A0A8T0SXD1</accession>
<dbReference type="Proteomes" id="UP000823388">
    <property type="component" value="Chromosome 5K"/>
</dbReference>
<dbReference type="AlphaFoldDB" id="A0A8T0SXD1"/>
<protein>
    <submittedName>
        <fullName evidence="2">Uncharacterized protein</fullName>
    </submittedName>
</protein>
<feature type="compositionally biased region" description="Low complexity" evidence="1">
    <location>
        <begin position="102"/>
        <end position="114"/>
    </location>
</feature>
<organism evidence="2 3">
    <name type="scientific">Panicum virgatum</name>
    <name type="common">Blackwell switchgrass</name>
    <dbReference type="NCBI Taxonomy" id="38727"/>
    <lineage>
        <taxon>Eukaryota</taxon>
        <taxon>Viridiplantae</taxon>
        <taxon>Streptophyta</taxon>
        <taxon>Embryophyta</taxon>
        <taxon>Tracheophyta</taxon>
        <taxon>Spermatophyta</taxon>
        <taxon>Magnoliopsida</taxon>
        <taxon>Liliopsida</taxon>
        <taxon>Poales</taxon>
        <taxon>Poaceae</taxon>
        <taxon>PACMAD clade</taxon>
        <taxon>Panicoideae</taxon>
        <taxon>Panicodae</taxon>
        <taxon>Paniceae</taxon>
        <taxon>Panicinae</taxon>
        <taxon>Panicum</taxon>
        <taxon>Panicum sect. Hiantes</taxon>
    </lineage>
</organism>
<reference evidence="2" key="1">
    <citation type="submission" date="2020-05" db="EMBL/GenBank/DDBJ databases">
        <title>WGS assembly of Panicum virgatum.</title>
        <authorList>
            <person name="Lovell J.T."/>
            <person name="Jenkins J."/>
            <person name="Shu S."/>
            <person name="Juenger T.E."/>
            <person name="Schmutz J."/>
        </authorList>
    </citation>
    <scope>NUCLEOTIDE SEQUENCE</scope>
    <source>
        <strain evidence="2">AP13</strain>
    </source>
</reference>
<feature type="compositionally biased region" description="Low complexity" evidence="1">
    <location>
        <begin position="179"/>
        <end position="191"/>
    </location>
</feature>
<evidence type="ECO:0000313" key="3">
    <source>
        <dbReference type="Proteomes" id="UP000823388"/>
    </source>
</evidence>
<name>A0A8T0SXD1_PANVG</name>
<evidence type="ECO:0000256" key="1">
    <source>
        <dbReference type="SAM" id="MobiDB-lite"/>
    </source>
</evidence>
<feature type="compositionally biased region" description="Low complexity" evidence="1">
    <location>
        <begin position="381"/>
        <end position="415"/>
    </location>
</feature>
<feature type="region of interest" description="Disordered" evidence="1">
    <location>
        <begin position="179"/>
        <end position="235"/>
    </location>
</feature>
<evidence type="ECO:0000313" key="2">
    <source>
        <dbReference type="EMBL" id="KAG2601543.1"/>
    </source>
</evidence>
<feature type="region of interest" description="Disordered" evidence="1">
    <location>
        <begin position="328"/>
        <end position="415"/>
    </location>
</feature>
<gene>
    <name evidence="2" type="ORF">PVAP13_5KG594307</name>
</gene>
<comment type="caution">
    <text evidence="2">The sequence shown here is derived from an EMBL/GenBank/DDBJ whole genome shotgun (WGS) entry which is preliminary data.</text>
</comment>